<dbReference type="InterPro" id="IPR010140">
    <property type="entry name" value="Histidinol_P_phosphatase_HisJ"/>
</dbReference>
<dbReference type="SUPFAM" id="SSF89550">
    <property type="entry name" value="PHP domain-like"/>
    <property type="match status" value="1"/>
</dbReference>
<evidence type="ECO:0000256" key="3">
    <source>
        <dbReference type="ARBA" id="ARBA00013085"/>
    </source>
</evidence>
<keyword evidence="5 8" id="KW-0378">Hydrolase</keyword>
<dbReference type="InterPro" id="IPR004013">
    <property type="entry name" value="PHP_dom"/>
</dbReference>
<dbReference type="PANTHER" id="PTHR21039">
    <property type="entry name" value="HISTIDINOL PHOSPHATASE-RELATED"/>
    <property type="match status" value="1"/>
</dbReference>
<dbReference type="InterPro" id="IPR003141">
    <property type="entry name" value="Pol/His_phosphatase_N"/>
</dbReference>
<dbReference type="EC" id="3.1.3.15" evidence="3 8"/>
<dbReference type="UniPathway" id="UPA00031">
    <property type="reaction ID" value="UER00013"/>
</dbReference>
<keyword evidence="11" id="KW-1185">Reference proteome</keyword>
<comment type="catalytic activity">
    <reaction evidence="7 8">
        <text>L-histidinol phosphate + H2O = L-histidinol + phosphate</text>
        <dbReference type="Rhea" id="RHEA:14465"/>
        <dbReference type="ChEBI" id="CHEBI:15377"/>
        <dbReference type="ChEBI" id="CHEBI:43474"/>
        <dbReference type="ChEBI" id="CHEBI:57699"/>
        <dbReference type="ChEBI" id="CHEBI:57980"/>
        <dbReference type="EC" id="3.1.3.15"/>
    </reaction>
</comment>
<sequence length="267" mass="30510">MIEINFIIDYHIHSTFSHDGKSSIEEICSAAIRKKIDEICFTEHISATHASPCCHNLNMEEYSKEIERCKDLFQEILIIKKGIELGEPHLNSQELIQYTSDKTLDFVLGSIHFIDDIDLVCFADDKNLEESYIAYFEEVYNSVSEGDFDVLGHFDLLKRYAFDLHGKYKHGDLEELIHEILRKASQRNIGIEINTSGFRSSSLEIFPSQLILQDYIELGGEIITVGSDSHTAETVGNNIPPVYLMLKQLGFKHVYTFDKRNPAGIKI</sequence>
<protein>
    <recommendedName>
        <fullName evidence="3 8">Histidinol-phosphatase</fullName>
        <shortName evidence="8">HolPase</shortName>
        <ecNumber evidence="3 8">3.1.3.15</ecNumber>
    </recommendedName>
</protein>
<evidence type="ECO:0000256" key="5">
    <source>
        <dbReference type="ARBA" id="ARBA00022801"/>
    </source>
</evidence>
<evidence type="ECO:0000313" key="10">
    <source>
        <dbReference type="EMBL" id="SHE95443.1"/>
    </source>
</evidence>
<dbReference type="InterPro" id="IPR016195">
    <property type="entry name" value="Pol/histidinol_Pase-like"/>
</dbReference>
<dbReference type="EMBL" id="FQTU01000010">
    <property type="protein sequence ID" value="SHE95443.1"/>
    <property type="molecule type" value="Genomic_DNA"/>
</dbReference>
<dbReference type="PANTHER" id="PTHR21039:SF0">
    <property type="entry name" value="HISTIDINOL-PHOSPHATASE"/>
    <property type="match status" value="1"/>
</dbReference>
<feature type="domain" description="Polymerase/histidinol phosphatase N-terminal" evidence="9">
    <location>
        <begin position="8"/>
        <end position="89"/>
    </location>
</feature>
<dbReference type="SMART" id="SM00481">
    <property type="entry name" value="POLIIIAc"/>
    <property type="match status" value="1"/>
</dbReference>
<dbReference type="RefSeq" id="WP_084117126.1">
    <property type="nucleotide sequence ID" value="NZ_FQTU01000010.1"/>
</dbReference>
<dbReference type="Proteomes" id="UP000184251">
    <property type="component" value="Unassembled WGS sequence"/>
</dbReference>
<organism evidence="10 11">
    <name type="scientific">Alkalibacter saccharofermentans DSM 14828</name>
    <dbReference type="NCBI Taxonomy" id="1120975"/>
    <lineage>
        <taxon>Bacteria</taxon>
        <taxon>Bacillati</taxon>
        <taxon>Bacillota</taxon>
        <taxon>Clostridia</taxon>
        <taxon>Eubacteriales</taxon>
        <taxon>Eubacteriaceae</taxon>
        <taxon>Alkalibacter</taxon>
    </lineage>
</organism>
<dbReference type="GO" id="GO:0004401">
    <property type="term" value="F:histidinol-phosphatase activity"/>
    <property type="evidence" value="ECO:0007669"/>
    <property type="project" value="UniProtKB-UniRule"/>
</dbReference>
<name>A0A1M4XQ88_9FIRM</name>
<comment type="similarity">
    <text evidence="2 8">Belongs to the PHP hydrolase family. HisK subfamily.</text>
</comment>
<dbReference type="NCBIfam" id="TIGR01856">
    <property type="entry name" value="hisJ_fam"/>
    <property type="match status" value="1"/>
</dbReference>
<dbReference type="GO" id="GO:0000105">
    <property type="term" value="P:L-histidine biosynthetic process"/>
    <property type="evidence" value="ECO:0007669"/>
    <property type="project" value="UniProtKB-UniRule"/>
</dbReference>
<keyword evidence="6 8" id="KW-0368">Histidine biosynthesis</keyword>
<dbReference type="AlphaFoldDB" id="A0A1M4XQ88"/>
<keyword evidence="4 8" id="KW-0028">Amino-acid biosynthesis</keyword>
<evidence type="ECO:0000256" key="4">
    <source>
        <dbReference type="ARBA" id="ARBA00022605"/>
    </source>
</evidence>
<evidence type="ECO:0000256" key="6">
    <source>
        <dbReference type="ARBA" id="ARBA00023102"/>
    </source>
</evidence>
<dbReference type="Pfam" id="PF02811">
    <property type="entry name" value="PHP"/>
    <property type="match status" value="1"/>
</dbReference>
<evidence type="ECO:0000259" key="9">
    <source>
        <dbReference type="SMART" id="SM00481"/>
    </source>
</evidence>
<dbReference type="STRING" id="1120975.SAMN02746064_01568"/>
<gene>
    <name evidence="10" type="ORF">SAMN02746064_01568</name>
</gene>
<evidence type="ECO:0000256" key="2">
    <source>
        <dbReference type="ARBA" id="ARBA00009152"/>
    </source>
</evidence>
<evidence type="ECO:0000256" key="8">
    <source>
        <dbReference type="RuleBase" id="RU366003"/>
    </source>
</evidence>
<comment type="pathway">
    <text evidence="1 8">Amino-acid biosynthesis; L-histidine biosynthesis; L-histidine from 5-phospho-alpha-D-ribose 1-diphosphate: step 8/9.</text>
</comment>
<accession>A0A1M4XQ88</accession>
<evidence type="ECO:0000313" key="11">
    <source>
        <dbReference type="Proteomes" id="UP000184251"/>
    </source>
</evidence>
<reference evidence="10 11" key="1">
    <citation type="submission" date="2016-11" db="EMBL/GenBank/DDBJ databases">
        <authorList>
            <person name="Jaros S."/>
            <person name="Januszkiewicz K."/>
            <person name="Wedrychowicz H."/>
        </authorList>
    </citation>
    <scope>NUCLEOTIDE SEQUENCE [LARGE SCALE GENOMIC DNA]</scope>
    <source>
        <strain evidence="10 11">DSM 14828</strain>
    </source>
</reference>
<evidence type="ECO:0000256" key="7">
    <source>
        <dbReference type="ARBA" id="ARBA00049158"/>
    </source>
</evidence>
<dbReference type="OrthoDB" id="9775255at2"/>
<dbReference type="Gene3D" id="3.20.20.140">
    <property type="entry name" value="Metal-dependent hydrolases"/>
    <property type="match status" value="1"/>
</dbReference>
<dbReference type="GO" id="GO:0005737">
    <property type="term" value="C:cytoplasm"/>
    <property type="evidence" value="ECO:0007669"/>
    <property type="project" value="TreeGrafter"/>
</dbReference>
<evidence type="ECO:0000256" key="1">
    <source>
        <dbReference type="ARBA" id="ARBA00004970"/>
    </source>
</evidence>
<proteinExistence type="inferred from homology"/>